<dbReference type="EMBL" id="CP002536">
    <property type="protein sequence ID" value="ADY25731.1"/>
    <property type="molecule type" value="Genomic_DNA"/>
</dbReference>
<dbReference type="HOGENOM" id="CLU_1218178_0_0_0"/>
<accession>F0RKP1</accession>
<dbReference type="AlphaFoldDB" id="F0RKP1"/>
<dbReference type="KEGG" id="dpt:Deipr_0569"/>
<reference evidence="1 2" key="2">
    <citation type="journal article" date="2012" name="Stand. Genomic Sci.">
        <title>Complete genome sequence of the orange-red pigmented, radioresistant Deinococcus proteolyticus type strain (MRP(T)).</title>
        <authorList>
            <person name="Copeland A."/>
            <person name="Zeytun A."/>
            <person name="Yassawong M."/>
            <person name="Nolan M."/>
            <person name="Lucas S."/>
            <person name="Hammon N."/>
            <person name="Deshpande S."/>
            <person name="Cheng J.F."/>
            <person name="Han C."/>
            <person name="Tapia R."/>
            <person name="Goodwin L.A."/>
            <person name="Pitluck S."/>
            <person name="Mavromatis K."/>
            <person name="Liolios K."/>
            <person name="Pagani I."/>
            <person name="Ivanova N."/>
            <person name="Mikhailova N."/>
            <person name="Pati A."/>
            <person name="Chen A."/>
            <person name="Palaniappan K."/>
            <person name="Land M."/>
            <person name="Hauser L."/>
            <person name="Jeffries C.D."/>
            <person name="Brambilla E.M."/>
            <person name="Rohde M."/>
            <person name="Sikorski J."/>
            <person name="Pukall R."/>
            <person name="Goker M."/>
            <person name="Detter J.C."/>
            <person name="Woyke T."/>
            <person name="Bristow J."/>
            <person name="Eisen J.A."/>
            <person name="Markowitz V."/>
            <person name="Hugenholtz P."/>
            <person name="Kyrpides N.C."/>
            <person name="Klenk H.P."/>
            <person name="Lapidus A."/>
        </authorList>
    </citation>
    <scope>NUCLEOTIDE SEQUENCE [LARGE SCALE GENOMIC DNA]</scope>
    <source>
        <strain evidence="2">ATCC 35074 / DSM 20540 / JCM 6276 / NBRC 101906 / NCIMB 13154 / VKM Ac-1939 / CCM 2703 / MRP</strain>
    </source>
</reference>
<dbReference type="RefSeq" id="WP_013614340.1">
    <property type="nucleotide sequence ID" value="NC_015161.1"/>
</dbReference>
<dbReference type="InterPro" id="IPR036390">
    <property type="entry name" value="WH_DNA-bd_sf"/>
</dbReference>
<organism evidence="1 2">
    <name type="scientific">Deinococcus proteolyticus (strain ATCC 35074 / DSM 20540 / JCM 6276 / NBRC 101906 / NCIMB 13154 / VKM Ac-1939 / CCM 2703 / MRP)</name>
    <dbReference type="NCBI Taxonomy" id="693977"/>
    <lineage>
        <taxon>Bacteria</taxon>
        <taxon>Thermotogati</taxon>
        <taxon>Deinococcota</taxon>
        <taxon>Deinococci</taxon>
        <taxon>Deinococcales</taxon>
        <taxon>Deinococcaceae</taxon>
        <taxon>Deinococcus</taxon>
    </lineage>
</organism>
<dbReference type="InterPro" id="IPR036388">
    <property type="entry name" value="WH-like_DNA-bd_sf"/>
</dbReference>
<dbReference type="SUPFAM" id="SSF46785">
    <property type="entry name" value="Winged helix' DNA-binding domain"/>
    <property type="match status" value="1"/>
</dbReference>
<evidence type="ECO:0000313" key="2">
    <source>
        <dbReference type="Proteomes" id="UP000007718"/>
    </source>
</evidence>
<dbReference type="Gene3D" id="1.10.10.10">
    <property type="entry name" value="Winged helix-like DNA-binding domain superfamily/Winged helix DNA-binding domain"/>
    <property type="match status" value="1"/>
</dbReference>
<sequence>MPQTILGSYTGQWFTVQTPEQARLLSDSAAVQMLQPFLGRKLGAAEAAREAGVSVERLSYRIRQFVAAGLLEYMGEQPRRGRPVRLYQAAGGIFLPFQHTPFEDLEAQISGNLQPIQAAKARALARVLTEVHSDGRVLYRDDTSGKVYSEAASSGSASMQRSRGSNRIGRLWLDETQWAELQAAYDVLSVQVQALETGPREGAKPYLLELTLVPLEETDA</sequence>
<protein>
    <submittedName>
        <fullName evidence="1">Uncharacterized protein</fullName>
    </submittedName>
</protein>
<proteinExistence type="predicted"/>
<dbReference type="OrthoDB" id="66303at2"/>
<keyword evidence="2" id="KW-1185">Reference proteome</keyword>
<dbReference type="Proteomes" id="UP000007718">
    <property type="component" value="Chromosome"/>
</dbReference>
<reference evidence="2" key="1">
    <citation type="submission" date="2011-02" db="EMBL/GenBank/DDBJ databases">
        <title>The complete sequence of chromosome of Deinococcus proteolyticus DSM 20540.</title>
        <authorList>
            <consortium name="US DOE Joint Genome Institute (JGI-PGF)"/>
            <person name="Lucas S."/>
            <person name="Copeland A."/>
            <person name="Lapidus A."/>
            <person name="Bruce D."/>
            <person name="Goodwin L."/>
            <person name="Pitluck S."/>
            <person name="Kyrpides N."/>
            <person name="Mavromatis K."/>
            <person name="Pagani I."/>
            <person name="Ivanova N."/>
            <person name="Ovchinnikova G."/>
            <person name="Zeytun A."/>
            <person name="Detter J.C."/>
            <person name="Han C."/>
            <person name="Land M."/>
            <person name="Hauser L."/>
            <person name="Markowitz V."/>
            <person name="Cheng J.-F."/>
            <person name="Hugenholtz P."/>
            <person name="Woyke T."/>
            <person name="Wu D."/>
            <person name="Pukall R."/>
            <person name="Steenblock K."/>
            <person name="Brambilla E."/>
            <person name="Klenk H.-P."/>
            <person name="Eisen J.A."/>
        </authorList>
    </citation>
    <scope>NUCLEOTIDE SEQUENCE [LARGE SCALE GENOMIC DNA]</scope>
    <source>
        <strain evidence="2">ATCC 35074 / DSM 20540 / JCM 6276 / NBRC 101906 / NCIMB 13154 / VKM Ac-1939 / CCM 2703 / MRP</strain>
    </source>
</reference>
<evidence type="ECO:0000313" key="1">
    <source>
        <dbReference type="EMBL" id="ADY25731.1"/>
    </source>
</evidence>
<name>F0RKP1_DEIPM</name>
<gene>
    <name evidence="1" type="ordered locus">Deipr_0569</name>
</gene>